<dbReference type="AlphaFoldDB" id="A0AA38GIV4"/>
<organism evidence="1 2">
    <name type="scientific">Taxus chinensis</name>
    <name type="common">Chinese yew</name>
    <name type="synonym">Taxus wallichiana var. chinensis</name>
    <dbReference type="NCBI Taxonomy" id="29808"/>
    <lineage>
        <taxon>Eukaryota</taxon>
        <taxon>Viridiplantae</taxon>
        <taxon>Streptophyta</taxon>
        <taxon>Embryophyta</taxon>
        <taxon>Tracheophyta</taxon>
        <taxon>Spermatophyta</taxon>
        <taxon>Pinopsida</taxon>
        <taxon>Pinidae</taxon>
        <taxon>Conifers II</taxon>
        <taxon>Cupressales</taxon>
        <taxon>Taxaceae</taxon>
        <taxon>Taxus</taxon>
    </lineage>
</organism>
<feature type="non-terminal residue" evidence="1">
    <location>
        <position position="1"/>
    </location>
</feature>
<sequence length="54" mass="6247">LNLNLKHEEIGDELLFMAKDVMRFMSEDSLLFGDSMHSKEEEEGDDIETELLCV</sequence>
<proteinExistence type="predicted"/>
<dbReference type="EMBL" id="JAHRHJ020000003">
    <property type="protein sequence ID" value="KAH9322810.1"/>
    <property type="molecule type" value="Genomic_DNA"/>
</dbReference>
<evidence type="ECO:0000313" key="1">
    <source>
        <dbReference type="EMBL" id="KAH9322810.1"/>
    </source>
</evidence>
<dbReference type="Proteomes" id="UP000824469">
    <property type="component" value="Unassembled WGS sequence"/>
</dbReference>
<comment type="caution">
    <text evidence="1">The sequence shown here is derived from an EMBL/GenBank/DDBJ whole genome shotgun (WGS) entry which is preliminary data.</text>
</comment>
<protein>
    <submittedName>
        <fullName evidence="1">Uncharacterized protein</fullName>
    </submittedName>
</protein>
<reference evidence="1 2" key="1">
    <citation type="journal article" date="2021" name="Nat. Plants">
        <title>The Taxus genome provides insights into paclitaxel biosynthesis.</title>
        <authorList>
            <person name="Xiong X."/>
            <person name="Gou J."/>
            <person name="Liao Q."/>
            <person name="Li Y."/>
            <person name="Zhou Q."/>
            <person name="Bi G."/>
            <person name="Li C."/>
            <person name="Du R."/>
            <person name="Wang X."/>
            <person name="Sun T."/>
            <person name="Guo L."/>
            <person name="Liang H."/>
            <person name="Lu P."/>
            <person name="Wu Y."/>
            <person name="Zhang Z."/>
            <person name="Ro D.K."/>
            <person name="Shang Y."/>
            <person name="Huang S."/>
            <person name="Yan J."/>
        </authorList>
    </citation>
    <scope>NUCLEOTIDE SEQUENCE [LARGE SCALE GENOMIC DNA]</scope>
    <source>
        <strain evidence="1">Ta-2019</strain>
    </source>
</reference>
<evidence type="ECO:0000313" key="2">
    <source>
        <dbReference type="Proteomes" id="UP000824469"/>
    </source>
</evidence>
<keyword evidence="2" id="KW-1185">Reference proteome</keyword>
<accession>A0AA38GIV4</accession>
<name>A0AA38GIV4_TAXCH</name>
<gene>
    <name evidence="1" type="ORF">KI387_017449</name>
</gene>